<keyword evidence="3" id="KW-1185">Reference proteome</keyword>
<dbReference type="VEuPathDB" id="FungiDB:SPRG_09453"/>
<protein>
    <submittedName>
        <fullName evidence="2">Uncharacterized protein</fullName>
    </submittedName>
</protein>
<accession>A0A067C3X0</accession>
<dbReference type="EMBL" id="KK583234">
    <property type="protein sequence ID" value="KDO25178.1"/>
    <property type="molecule type" value="Genomic_DNA"/>
</dbReference>
<dbReference type="OrthoDB" id="10477672at2759"/>
<sequence>MQASRVLLAIAAVLAVAVSGANANEEKAALRGASPDDVETDGVGTERLCGDCIRHWRPCCANHQCDSFKEFLTTRSRSNRCNARQDGVPTAISRAISENLIALLLFAHTMQLHRLGLGLSLLLVSAGACSWEATTRHVASNVSFECPNVAPGMHLTPTRAGEPMVWSEAGDAFEMRLLNAAGVAVDAPTHPGDYTVVLACQRSLNCSLSWGLQWSPSTRALSTCPIPGVYKEGAMGFRLELTSAGAFALTAPISSTTCSVTGQYTESDQTITLTVATASPECGSLIAPKMQVSTFIAFASDCQKVTIQFAGSFMSLQRSSASSLPLSALLMALAMAMLH</sequence>
<proteinExistence type="predicted"/>
<evidence type="ECO:0000313" key="2">
    <source>
        <dbReference type="EMBL" id="KDO25178.1"/>
    </source>
</evidence>
<name>A0A067C3X0_SAPPC</name>
<dbReference type="Proteomes" id="UP000030745">
    <property type="component" value="Unassembled WGS sequence"/>
</dbReference>
<gene>
    <name evidence="2" type="ORF">SPRG_09453</name>
</gene>
<evidence type="ECO:0000256" key="1">
    <source>
        <dbReference type="SAM" id="SignalP"/>
    </source>
</evidence>
<feature type="signal peptide" evidence="1">
    <location>
        <begin position="1"/>
        <end position="23"/>
    </location>
</feature>
<dbReference type="KEGG" id="spar:SPRG_09453"/>
<organism evidence="2 3">
    <name type="scientific">Saprolegnia parasitica (strain CBS 223.65)</name>
    <dbReference type="NCBI Taxonomy" id="695850"/>
    <lineage>
        <taxon>Eukaryota</taxon>
        <taxon>Sar</taxon>
        <taxon>Stramenopiles</taxon>
        <taxon>Oomycota</taxon>
        <taxon>Saprolegniomycetes</taxon>
        <taxon>Saprolegniales</taxon>
        <taxon>Saprolegniaceae</taxon>
        <taxon>Saprolegnia</taxon>
    </lineage>
</organism>
<dbReference type="RefSeq" id="XP_012204044.1">
    <property type="nucleotide sequence ID" value="XM_012348654.1"/>
</dbReference>
<reference evidence="2 3" key="1">
    <citation type="journal article" date="2013" name="PLoS Genet.">
        <title>Distinctive expansion of potential virulence genes in the genome of the oomycete fish pathogen Saprolegnia parasitica.</title>
        <authorList>
            <person name="Jiang R.H."/>
            <person name="de Bruijn I."/>
            <person name="Haas B.J."/>
            <person name="Belmonte R."/>
            <person name="Lobach L."/>
            <person name="Christie J."/>
            <person name="van den Ackerveken G."/>
            <person name="Bottin A."/>
            <person name="Bulone V."/>
            <person name="Diaz-Moreno S.M."/>
            <person name="Dumas B."/>
            <person name="Fan L."/>
            <person name="Gaulin E."/>
            <person name="Govers F."/>
            <person name="Grenville-Briggs L.J."/>
            <person name="Horner N.R."/>
            <person name="Levin J.Z."/>
            <person name="Mammella M."/>
            <person name="Meijer H.J."/>
            <person name="Morris P."/>
            <person name="Nusbaum C."/>
            <person name="Oome S."/>
            <person name="Phillips A.J."/>
            <person name="van Rooyen D."/>
            <person name="Rzeszutek E."/>
            <person name="Saraiva M."/>
            <person name="Secombes C.J."/>
            <person name="Seidl M.F."/>
            <person name="Snel B."/>
            <person name="Stassen J.H."/>
            <person name="Sykes S."/>
            <person name="Tripathy S."/>
            <person name="van den Berg H."/>
            <person name="Vega-Arreguin J.C."/>
            <person name="Wawra S."/>
            <person name="Young S.K."/>
            <person name="Zeng Q."/>
            <person name="Dieguez-Uribeondo J."/>
            <person name="Russ C."/>
            <person name="Tyler B.M."/>
            <person name="van West P."/>
        </authorList>
    </citation>
    <scope>NUCLEOTIDE SEQUENCE [LARGE SCALE GENOMIC DNA]</scope>
    <source>
        <strain evidence="2 3">CBS 223.65</strain>
    </source>
</reference>
<feature type="chain" id="PRO_5001634101" evidence="1">
    <location>
        <begin position="24"/>
        <end position="339"/>
    </location>
</feature>
<dbReference type="AlphaFoldDB" id="A0A067C3X0"/>
<keyword evidence="1" id="KW-0732">Signal</keyword>
<dbReference type="GeneID" id="24131616"/>
<evidence type="ECO:0000313" key="3">
    <source>
        <dbReference type="Proteomes" id="UP000030745"/>
    </source>
</evidence>